<dbReference type="Proteomes" id="UP001500279">
    <property type="component" value="Unassembled WGS sequence"/>
</dbReference>
<dbReference type="EMBL" id="BAAAEW010000047">
    <property type="protein sequence ID" value="GAA0769438.1"/>
    <property type="molecule type" value="Genomic_DNA"/>
</dbReference>
<dbReference type="InterPro" id="IPR029039">
    <property type="entry name" value="Flavoprotein-like_sf"/>
</dbReference>
<dbReference type="Gene3D" id="3.40.50.360">
    <property type="match status" value="1"/>
</dbReference>
<dbReference type="Pfam" id="PF02525">
    <property type="entry name" value="Flavodoxin_2"/>
    <property type="match status" value="1"/>
</dbReference>
<dbReference type="SUPFAM" id="SSF52218">
    <property type="entry name" value="Flavoproteins"/>
    <property type="match status" value="1"/>
</dbReference>
<comment type="similarity">
    <text evidence="1">Belongs to the NAD(P)H dehydrogenase (quinone) family.</text>
</comment>
<evidence type="ECO:0000259" key="3">
    <source>
        <dbReference type="Pfam" id="PF02525"/>
    </source>
</evidence>
<dbReference type="RefSeq" id="WP_141290875.1">
    <property type="nucleotide sequence ID" value="NZ_BAAAEW010000047.1"/>
</dbReference>
<dbReference type="PANTHER" id="PTHR10204">
    <property type="entry name" value="NAD P H OXIDOREDUCTASE-RELATED"/>
    <property type="match status" value="1"/>
</dbReference>
<protein>
    <submittedName>
        <fullName evidence="4">NAD(P)H-dependent oxidoreductase</fullName>
    </submittedName>
</protein>
<dbReference type="PANTHER" id="PTHR10204:SF34">
    <property type="entry name" value="NAD(P)H DEHYDROGENASE [QUINONE] 1 ISOFORM 1"/>
    <property type="match status" value="1"/>
</dbReference>
<name>A0ABN1KKZ1_9BURK</name>
<sequence length="262" mass="28516">MSRRVLIVHAHPEPRSLNRQLVDEAVSTLLQQGHEVMQSDLHAMGWKAVFDAQDFPSRANAKRLDFIAESGHAFANGLQTADVEEEQRKLLAADALILQFPLWWFGMPAILKGWVDRVFAYGLAYGWQGAGNRYRYGEGGLQGKRALLSVTVGGPAEDYAPRGINGPLEQLLFPITHGTLFFPGMAVLPTHAVYGTGRLDDARVAAARLAWQARLAGLFSDAPIAFRPQNGGDYPDGHALAEQVAPGQSGLLAHIAETSPDR</sequence>
<dbReference type="InterPro" id="IPR003680">
    <property type="entry name" value="Flavodoxin_fold"/>
</dbReference>
<organism evidence="4 5">
    <name type="scientific">Ideonella azotifigens</name>
    <dbReference type="NCBI Taxonomy" id="513160"/>
    <lineage>
        <taxon>Bacteria</taxon>
        <taxon>Pseudomonadati</taxon>
        <taxon>Pseudomonadota</taxon>
        <taxon>Betaproteobacteria</taxon>
        <taxon>Burkholderiales</taxon>
        <taxon>Sphaerotilaceae</taxon>
        <taxon>Ideonella</taxon>
    </lineage>
</organism>
<proteinExistence type="inferred from homology"/>
<keyword evidence="5" id="KW-1185">Reference proteome</keyword>
<keyword evidence="2" id="KW-0560">Oxidoreductase</keyword>
<gene>
    <name evidence="4" type="ORF">GCM10009107_60290</name>
</gene>
<evidence type="ECO:0000256" key="1">
    <source>
        <dbReference type="ARBA" id="ARBA00006252"/>
    </source>
</evidence>
<dbReference type="InterPro" id="IPR051545">
    <property type="entry name" value="NAD(P)H_dehydrogenase_qn"/>
</dbReference>
<evidence type="ECO:0000313" key="5">
    <source>
        <dbReference type="Proteomes" id="UP001500279"/>
    </source>
</evidence>
<evidence type="ECO:0000256" key="2">
    <source>
        <dbReference type="ARBA" id="ARBA00023002"/>
    </source>
</evidence>
<evidence type="ECO:0000313" key="4">
    <source>
        <dbReference type="EMBL" id="GAA0769438.1"/>
    </source>
</evidence>
<comment type="caution">
    <text evidence="4">The sequence shown here is derived from an EMBL/GenBank/DDBJ whole genome shotgun (WGS) entry which is preliminary data.</text>
</comment>
<reference evidence="4 5" key="1">
    <citation type="journal article" date="2019" name="Int. J. Syst. Evol. Microbiol.">
        <title>The Global Catalogue of Microorganisms (GCM) 10K type strain sequencing project: providing services to taxonomists for standard genome sequencing and annotation.</title>
        <authorList>
            <consortium name="The Broad Institute Genomics Platform"/>
            <consortium name="The Broad Institute Genome Sequencing Center for Infectious Disease"/>
            <person name="Wu L."/>
            <person name="Ma J."/>
        </authorList>
    </citation>
    <scope>NUCLEOTIDE SEQUENCE [LARGE SCALE GENOMIC DNA]</scope>
    <source>
        <strain evidence="4 5">JCM 15503</strain>
    </source>
</reference>
<accession>A0ABN1KKZ1</accession>
<feature type="domain" description="Flavodoxin-like fold" evidence="3">
    <location>
        <begin position="4"/>
        <end position="215"/>
    </location>
</feature>